<dbReference type="RefSeq" id="XP_070868371.1">
    <property type="nucleotide sequence ID" value="XM_071008034.1"/>
</dbReference>
<evidence type="ECO:0000256" key="4">
    <source>
        <dbReference type="ARBA" id="ARBA00015388"/>
    </source>
</evidence>
<keyword evidence="5 8" id="KW-0812">Transmembrane</keyword>
<feature type="transmembrane region" description="Helical" evidence="8">
    <location>
        <begin position="475"/>
        <end position="496"/>
    </location>
</feature>
<evidence type="ECO:0000256" key="5">
    <source>
        <dbReference type="ARBA" id="ARBA00022692"/>
    </source>
</evidence>
<feature type="transmembrane region" description="Helical" evidence="8">
    <location>
        <begin position="91"/>
        <end position="115"/>
    </location>
</feature>
<feature type="transmembrane region" description="Helical" evidence="8">
    <location>
        <begin position="377"/>
        <end position="397"/>
    </location>
</feature>
<evidence type="ECO:0000256" key="6">
    <source>
        <dbReference type="ARBA" id="ARBA00022989"/>
    </source>
</evidence>
<feature type="transmembrane region" description="Helical" evidence="8">
    <location>
        <begin position="167"/>
        <end position="187"/>
    </location>
</feature>
<comment type="function">
    <text evidence="1 8">Probably involved in transport through the plasma membrane.</text>
</comment>
<comment type="similarity">
    <text evidence="3 8">Belongs to the CTL (choline transporter-like) family.</text>
</comment>
<dbReference type="GeneID" id="98122678"/>
<feature type="region of interest" description="Disordered" evidence="9">
    <location>
        <begin position="1"/>
        <end position="76"/>
    </location>
</feature>
<name>A0ABR4DH10_9PEZI</name>
<feature type="transmembrane region" description="Helical" evidence="8">
    <location>
        <begin position="193"/>
        <end position="213"/>
    </location>
</feature>
<feature type="transmembrane region" description="Helical" evidence="8">
    <location>
        <begin position="434"/>
        <end position="463"/>
    </location>
</feature>
<feature type="transmembrane region" description="Helical" evidence="8">
    <location>
        <begin position="237"/>
        <end position="266"/>
    </location>
</feature>
<dbReference type="InterPro" id="IPR007603">
    <property type="entry name" value="Choline_transptr-like"/>
</dbReference>
<dbReference type="Pfam" id="PF04515">
    <property type="entry name" value="Choline_transpo"/>
    <property type="match status" value="1"/>
</dbReference>
<proteinExistence type="inferred from homology"/>
<dbReference type="Proteomes" id="UP001600064">
    <property type="component" value="Unassembled WGS sequence"/>
</dbReference>
<dbReference type="PANTHER" id="PTHR12385:SF4">
    <property type="entry name" value="PROTEIN PNS1"/>
    <property type="match status" value="1"/>
</dbReference>
<evidence type="ECO:0000256" key="9">
    <source>
        <dbReference type="SAM" id="MobiDB-lite"/>
    </source>
</evidence>
<feature type="transmembrane region" description="Helical" evidence="8">
    <location>
        <begin position="278"/>
        <end position="301"/>
    </location>
</feature>
<comment type="caution">
    <text evidence="10">The sequence shown here is derived from an EMBL/GenBank/DDBJ whole genome shotgun (WGS) entry which is preliminary data.</text>
</comment>
<comment type="subcellular location">
    <subcellularLocation>
        <location evidence="2 8">Cell membrane</location>
        <topology evidence="2 8">Multi-pass membrane protein</topology>
    </subcellularLocation>
</comment>
<feature type="transmembrane region" description="Helical" evidence="8">
    <location>
        <begin position="135"/>
        <end position="160"/>
    </location>
</feature>
<dbReference type="PANTHER" id="PTHR12385">
    <property type="entry name" value="CHOLINE TRANSPORTER-LIKE (SLC FAMILY 44)"/>
    <property type="match status" value="1"/>
</dbReference>
<evidence type="ECO:0000313" key="11">
    <source>
        <dbReference type="Proteomes" id="UP001600064"/>
    </source>
</evidence>
<keyword evidence="7 8" id="KW-0472">Membrane</keyword>
<protein>
    <recommendedName>
        <fullName evidence="4 8">Protein PNS1</fullName>
    </recommendedName>
</protein>
<keyword evidence="6 8" id="KW-1133">Transmembrane helix</keyword>
<sequence>MGGYDQPYGYPPPPPPGAYQQGYPPVYQQGPPPQQAGYYGSYAPQSYPLQSYPTPPPPQQQQPEANGQPPLGPPPSYDEAFAIPKPKWNDLWAGILFIATFLGFVAVSGMSLHGYATTRNVNTGGLNNQPNDFGLTTHTIFLFLWVLIAALVLSFIYMFLARRFTKAFVWITGILNVVLGFALAIYMLSRRAYVGGIIFLVFAVFMLVCFLSWRRRIPFSVLMLQTAIDVAKKHGHVYLVSAVGGLLATAFAAWFAVTLVAIYVAYEPSPNNPACSQGLGGCSSGKVIGLIVFVTFAAYWVSEWGKNTIHVTVAGVYGSWYFRAREYPTKVTRGALRRAMTYSFGSISLGSLLVAIVSFLRQIASVGRSQAAADGDIVGMILFCCAGCLLSILEWAMEFLNRYAFAHIALYGKPYFEAAKDTWKMIKSRGIDALINECLVGPVLGMGGVFIGFACALLAYVYLIFTDPAYNRSGSFTWVIVAFSFLIGVQICNVFTTPLSSGIDTIFVAMAWDPEVLARDHPDLYHKMVQVYPEVQQAIYA</sequence>
<feature type="transmembrane region" description="Helical" evidence="8">
    <location>
        <begin position="339"/>
        <end position="357"/>
    </location>
</feature>
<evidence type="ECO:0000313" key="10">
    <source>
        <dbReference type="EMBL" id="KAL2269647.1"/>
    </source>
</evidence>
<accession>A0ABR4DH10</accession>
<evidence type="ECO:0000256" key="8">
    <source>
        <dbReference type="RuleBase" id="RU368066"/>
    </source>
</evidence>
<evidence type="ECO:0000256" key="2">
    <source>
        <dbReference type="ARBA" id="ARBA00004651"/>
    </source>
</evidence>
<evidence type="ECO:0000256" key="1">
    <source>
        <dbReference type="ARBA" id="ARBA00002957"/>
    </source>
</evidence>
<evidence type="ECO:0000256" key="3">
    <source>
        <dbReference type="ARBA" id="ARBA00007168"/>
    </source>
</evidence>
<reference evidence="10 11" key="1">
    <citation type="journal article" date="2024" name="Commun. Biol.">
        <title>Comparative genomic analysis of thermophilic fungi reveals convergent evolutionary adaptations and gene losses.</title>
        <authorList>
            <person name="Steindorff A.S."/>
            <person name="Aguilar-Pontes M.V."/>
            <person name="Robinson A.J."/>
            <person name="Andreopoulos B."/>
            <person name="LaButti K."/>
            <person name="Kuo A."/>
            <person name="Mondo S."/>
            <person name="Riley R."/>
            <person name="Otillar R."/>
            <person name="Haridas S."/>
            <person name="Lipzen A."/>
            <person name="Grimwood J."/>
            <person name="Schmutz J."/>
            <person name="Clum A."/>
            <person name="Reid I.D."/>
            <person name="Moisan M.C."/>
            <person name="Butler G."/>
            <person name="Nguyen T.T.M."/>
            <person name="Dewar K."/>
            <person name="Conant G."/>
            <person name="Drula E."/>
            <person name="Henrissat B."/>
            <person name="Hansel C."/>
            <person name="Singer S."/>
            <person name="Hutchinson M.I."/>
            <person name="de Vries R.P."/>
            <person name="Natvig D.O."/>
            <person name="Powell A.J."/>
            <person name="Tsang A."/>
            <person name="Grigoriev I.V."/>
        </authorList>
    </citation>
    <scope>NUCLEOTIDE SEQUENCE [LARGE SCALE GENOMIC DNA]</scope>
    <source>
        <strain evidence="10 11">ATCC 22073</strain>
    </source>
</reference>
<keyword evidence="11" id="KW-1185">Reference proteome</keyword>
<evidence type="ECO:0000256" key="7">
    <source>
        <dbReference type="ARBA" id="ARBA00023136"/>
    </source>
</evidence>
<dbReference type="EMBL" id="JAZGUE010000002">
    <property type="protein sequence ID" value="KAL2269647.1"/>
    <property type="molecule type" value="Genomic_DNA"/>
</dbReference>
<feature type="compositionally biased region" description="Low complexity" evidence="9">
    <location>
        <begin position="18"/>
        <end position="52"/>
    </location>
</feature>
<organism evidence="10 11">
    <name type="scientific">Remersonia thermophila</name>
    <dbReference type="NCBI Taxonomy" id="72144"/>
    <lineage>
        <taxon>Eukaryota</taxon>
        <taxon>Fungi</taxon>
        <taxon>Dikarya</taxon>
        <taxon>Ascomycota</taxon>
        <taxon>Pezizomycotina</taxon>
        <taxon>Sordariomycetes</taxon>
        <taxon>Sordariomycetidae</taxon>
        <taxon>Sordariales</taxon>
        <taxon>Sordariales incertae sedis</taxon>
        <taxon>Remersonia</taxon>
    </lineage>
</organism>
<gene>
    <name evidence="10" type="ORF">VTJ83DRAFT_1831</name>
</gene>